<protein>
    <recommendedName>
        <fullName evidence="3">Pullulanase</fullName>
    </recommendedName>
</protein>
<dbReference type="EMBL" id="CP067341">
    <property type="protein sequence ID" value="QQP10778.1"/>
    <property type="molecule type" value="Genomic_DNA"/>
</dbReference>
<reference evidence="1 2" key="1">
    <citation type="submission" date="2020-01" db="EMBL/GenBank/DDBJ databases">
        <authorList>
            <person name="Liu G."/>
            <person name="Liu B."/>
        </authorList>
    </citation>
    <scope>NUCLEOTIDE SEQUENCE [LARGE SCALE GENOMIC DNA]</scope>
    <source>
        <strain evidence="1 2">FJAT-51161</strain>
    </source>
</reference>
<organism evidence="1 2">
    <name type="scientific">Lysinibacillus agricola</name>
    <dbReference type="NCBI Taxonomy" id="2590012"/>
    <lineage>
        <taxon>Bacteria</taxon>
        <taxon>Bacillati</taxon>
        <taxon>Bacillota</taxon>
        <taxon>Bacilli</taxon>
        <taxon>Bacillales</taxon>
        <taxon>Bacillaceae</taxon>
        <taxon>Lysinibacillus</taxon>
    </lineage>
</organism>
<proteinExistence type="predicted"/>
<accession>A0ABX7ALK2</accession>
<name>A0ABX7ALK2_9BACI</name>
<evidence type="ECO:0000313" key="1">
    <source>
        <dbReference type="EMBL" id="QQP10778.1"/>
    </source>
</evidence>
<dbReference type="RefSeq" id="WP_053595749.1">
    <property type="nucleotide sequence ID" value="NZ_CP067341.1"/>
</dbReference>
<sequence>MQINFENGSTLTSIDTNDVIRGHLFSHVIAPKDFEYILCERKNGKKFIKVIMYYNDANGYIEVARINPIKNDFSEDGYGDIDHLFSYLEDNQKVISNIKQQLIK</sequence>
<evidence type="ECO:0008006" key="3">
    <source>
        <dbReference type="Google" id="ProtNLM"/>
    </source>
</evidence>
<keyword evidence="2" id="KW-1185">Reference proteome</keyword>
<gene>
    <name evidence="1" type="ORF">FJQ98_16150</name>
</gene>
<evidence type="ECO:0000313" key="2">
    <source>
        <dbReference type="Proteomes" id="UP000596049"/>
    </source>
</evidence>
<dbReference type="Proteomes" id="UP000596049">
    <property type="component" value="Chromosome"/>
</dbReference>